<reference evidence="2" key="1">
    <citation type="journal article" date="2014" name="Int. J. Syst. Evol. Microbiol.">
        <title>Complete genome sequence of Corynebacterium casei LMG S-19264T (=DSM 44701T), isolated from a smear-ripened cheese.</title>
        <authorList>
            <consortium name="US DOE Joint Genome Institute (JGI-PGF)"/>
            <person name="Walter F."/>
            <person name="Albersmeier A."/>
            <person name="Kalinowski J."/>
            <person name="Ruckert C."/>
        </authorList>
    </citation>
    <scope>NUCLEOTIDE SEQUENCE</scope>
    <source>
        <strain evidence="2">CGMCC 4.7368</strain>
    </source>
</reference>
<reference evidence="2" key="2">
    <citation type="submission" date="2020-09" db="EMBL/GenBank/DDBJ databases">
        <authorList>
            <person name="Sun Q."/>
            <person name="Zhou Y."/>
        </authorList>
    </citation>
    <scope>NUCLEOTIDE SEQUENCE</scope>
    <source>
        <strain evidence="2">CGMCC 4.7368</strain>
    </source>
</reference>
<protein>
    <submittedName>
        <fullName evidence="2">Uncharacterized protein</fullName>
    </submittedName>
</protein>
<name>A0A917ZHZ7_9ACTN</name>
<sequence>MRADGGLGERQVLGGRGEAACVVQRDECPQQPRVHVAQPIEIFDGGIQKHSLDSMGKVVQIDHGSPTDREDEQFAVLAHERSEPGAPLWAEAASWRSTSR</sequence>
<evidence type="ECO:0000313" key="3">
    <source>
        <dbReference type="Proteomes" id="UP000646523"/>
    </source>
</evidence>
<comment type="caution">
    <text evidence="2">The sequence shown here is derived from an EMBL/GenBank/DDBJ whole genome shotgun (WGS) entry which is preliminary data.</text>
</comment>
<gene>
    <name evidence="2" type="ORF">GCM10012289_77640</name>
</gene>
<dbReference type="AlphaFoldDB" id="A0A917ZHZ7"/>
<evidence type="ECO:0000313" key="2">
    <source>
        <dbReference type="EMBL" id="GGO83675.1"/>
    </source>
</evidence>
<feature type="region of interest" description="Disordered" evidence="1">
    <location>
        <begin position="80"/>
        <end position="100"/>
    </location>
</feature>
<keyword evidence="3" id="KW-1185">Reference proteome</keyword>
<evidence type="ECO:0000256" key="1">
    <source>
        <dbReference type="SAM" id="MobiDB-lite"/>
    </source>
</evidence>
<organism evidence="2 3">
    <name type="scientific">Nonomuraea cavernae</name>
    <dbReference type="NCBI Taxonomy" id="2045107"/>
    <lineage>
        <taxon>Bacteria</taxon>
        <taxon>Bacillati</taxon>
        <taxon>Actinomycetota</taxon>
        <taxon>Actinomycetes</taxon>
        <taxon>Streptosporangiales</taxon>
        <taxon>Streptosporangiaceae</taxon>
        <taxon>Nonomuraea</taxon>
    </lineage>
</organism>
<accession>A0A917ZHZ7</accession>
<proteinExistence type="predicted"/>
<dbReference type="EMBL" id="BMNH01000057">
    <property type="protein sequence ID" value="GGO83675.1"/>
    <property type="molecule type" value="Genomic_DNA"/>
</dbReference>
<dbReference type="Proteomes" id="UP000646523">
    <property type="component" value="Unassembled WGS sequence"/>
</dbReference>